<dbReference type="Proteomes" id="UP001153712">
    <property type="component" value="Chromosome 3"/>
</dbReference>
<keyword evidence="16" id="KW-1185">Reference proteome</keyword>
<dbReference type="InterPro" id="IPR001128">
    <property type="entry name" value="Cyt_P450"/>
</dbReference>
<keyword evidence="9 14" id="KW-0560">Oxidoreductase</keyword>
<evidence type="ECO:0000256" key="2">
    <source>
        <dbReference type="ARBA" id="ARBA00004174"/>
    </source>
</evidence>
<dbReference type="InterPro" id="IPR002401">
    <property type="entry name" value="Cyt_P450_E_grp-I"/>
</dbReference>
<dbReference type="EMBL" id="OU900096">
    <property type="protein sequence ID" value="CAG9860276.1"/>
    <property type="molecule type" value="Genomic_DNA"/>
</dbReference>
<keyword evidence="10 13" id="KW-0408">Iron</keyword>
<dbReference type="Gene3D" id="1.10.630.10">
    <property type="entry name" value="Cytochrome P450"/>
    <property type="match status" value="1"/>
</dbReference>
<evidence type="ECO:0008006" key="17">
    <source>
        <dbReference type="Google" id="ProtNLM"/>
    </source>
</evidence>
<dbReference type="AlphaFoldDB" id="A0A9N9TL63"/>
<dbReference type="PROSITE" id="PS00086">
    <property type="entry name" value="CYTOCHROME_P450"/>
    <property type="match status" value="1"/>
</dbReference>
<keyword evidence="7" id="KW-0256">Endoplasmic reticulum</keyword>
<dbReference type="PANTHER" id="PTHR24292:SF54">
    <property type="entry name" value="CYP9F3-RELATED"/>
    <property type="match status" value="1"/>
</dbReference>
<evidence type="ECO:0000256" key="8">
    <source>
        <dbReference type="ARBA" id="ARBA00022848"/>
    </source>
</evidence>
<keyword evidence="6 13" id="KW-0479">Metal-binding</keyword>
<gene>
    <name evidence="15" type="ORF">PHYEVI_LOCUS6631</name>
</gene>
<evidence type="ECO:0000256" key="4">
    <source>
        <dbReference type="ARBA" id="ARBA00010617"/>
    </source>
</evidence>
<comment type="cofactor">
    <cofactor evidence="1 13">
        <name>heme</name>
        <dbReference type="ChEBI" id="CHEBI:30413"/>
    </cofactor>
</comment>
<evidence type="ECO:0000256" key="14">
    <source>
        <dbReference type="RuleBase" id="RU000461"/>
    </source>
</evidence>
<dbReference type="InterPro" id="IPR017972">
    <property type="entry name" value="Cyt_P450_CS"/>
</dbReference>
<reference evidence="15" key="1">
    <citation type="submission" date="2022-01" db="EMBL/GenBank/DDBJ databases">
        <authorList>
            <person name="King R."/>
        </authorList>
    </citation>
    <scope>NUCLEOTIDE SEQUENCE</scope>
</reference>
<evidence type="ECO:0000256" key="7">
    <source>
        <dbReference type="ARBA" id="ARBA00022824"/>
    </source>
</evidence>
<dbReference type="GO" id="GO:0005506">
    <property type="term" value="F:iron ion binding"/>
    <property type="evidence" value="ECO:0007669"/>
    <property type="project" value="InterPro"/>
</dbReference>
<dbReference type="CDD" id="cd11056">
    <property type="entry name" value="CYP6-like"/>
    <property type="match status" value="1"/>
</dbReference>
<organism evidence="15 16">
    <name type="scientific">Phyllotreta striolata</name>
    <name type="common">Striped flea beetle</name>
    <name type="synonym">Crioceris striolata</name>
    <dbReference type="NCBI Taxonomy" id="444603"/>
    <lineage>
        <taxon>Eukaryota</taxon>
        <taxon>Metazoa</taxon>
        <taxon>Ecdysozoa</taxon>
        <taxon>Arthropoda</taxon>
        <taxon>Hexapoda</taxon>
        <taxon>Insecta</taxon>
        <taxon>Pterygota</taxon>
        <taxon>Neoptera</taxon>
        <taxon>Endopterygota</taxon>
        <taxon>Coleoptera</taxon>
        <taxon>Polyphaga</taxon>
        <taxon>Cucujiformia</taxon>
        <taxon>Chrysomeloidea</taxon>
        <taxon>Chrysomelidae</taxon>
        <taxon>Galerucinae</taxon>
        <taxon>Alticini</taxon>
        <taxon>Phyllotreta</taxon>
    </lineage>
</organism>
<dbReference type="GO" id="GO:0005789">
    <property type="term" value="C:endoplasmic reticulum membrane"/>
    <property type="evidence" value="ECO:0007669"/>
    <property type="project" value="UniProtKB-SubCell"/>
</dbReference>
<comment type="similarity">
    <text evidence="4 14">Belongs to the cytochrome P450 family.</text>
</comment>
<dbReference type="GO" id="GO:0020037">
    <property type="term" value="F:heme binding"/>
    <property type="evidence" value="ECO:0007669"/>
    <property type="project" value="InterPro"/>
</dbReference>
<dbReference type="SUPFAM" id="SSF48264">
    <property type="entry name" value="Cytochrome P450"/>
    <property type="match status" value="1"/>
</dbReference>
<keyword evidence="11 14" id="KW-0503">Monooxygenase</keyword>
<keyword evidence="12" id="KW-0472">Membrane</keyword>
<evidence type="ECO:0000256" key="5">
    <source>
        <dbReference type="ARBA" id="ARBA00022617"/>
    </source>
</evidence>
<dbReference type="Pfam" id="PF00067">
    <property type="entry name" value="p450"/>
    <property type="match status" value="1"/>
</dbReference>
<dbReference type="PRINTS" id="PR00385">
    <property type="entry name" value="P450"/>
</dbReference>
<dbReference type="FunFam" id="1.10.630.10:FF:000042">
    <property type="entry name" value="Cytochrome P450"/>
    <property type="match status" value="1"/>
</dbReference>
<evidence type="ECO:0000313" key="15">
    <source>
        <dbReference type="EMBL" id="CAG9860276.1"/>
    </source>
</evidence>
<evidence type="ECO:0000256" key="9">
    <source>
        <dbReference type="ARBA" id="ARBA00023002"/>
    </source>
</evidence>
<dbReference type="GO" id="GO:0004497">
    <property type="term" value="F:monooxygenase activity"/>
    <property type="evidence" value="ECO:0007669"/>
    <property type="project" value="UniProtKB-KW"/>
</dbReference>
<evidence type="ECO:0000256" key="10">
    <source>
        <dbReference type="ARBA" id="ARBA00023004"/>
    </source>
</evidence>
<evidence type="ECO:0000256" key="6">
    <source>
        <dbReference type="ARBA" id="ARBA00022723"/>
    </source>
</evidence>
<dbReference type="PRINTS" id="PR00463">
    <property type="entry name" value="EP450I"/>
</dbReference>
<dbReference type="InterPro" id="IPR036396">
    <property type="entry name" value="Cyt_P450_sf"/>
</dbReference>
<accession>A0A9N9TL63</accession>
<dbReference type="OrthoDB" id="2789670at2759"/>
<feature type="binding site" description="axial binding residue" evidence="13">
    <location>
        <position position="474"/>
    </location>
    <ligand>
        <name>heme</name>
        <dbReference type="ChEBI" id="CHEBI:30413"/>
    </ligand>
    <ligandPart>
        <name>Fe</name>
        <dbReference type="ChEBI" id="CHEBI:18248"/>
    </ligandPart>
</feature>
<sequence>MLELLLIATLVVTLFYINCIKPMYHWRKLGIKSTPVVWIAGDNWGNALKLESFADMVKRVYNQVPGARYSGMYQFTTPTLVIRDLELIKRICVKDFDHFVDHRSFVSEEADPTFGKNIFSLKGQRWRDTRPLLSRLFTNRKIKGMYILMTKCAESLTNHFSKQMNDIVELDMRDASGRFTNDIIASTTIGVSVDSFKDPTNEYYLLGKRATDFSSLVIRIKFFGFFLFPKLTTMLRVPLIDAQASKFFNKLMMKNIKMRREKGIVRGDMIDVFLEAQKGKSREEENHEIYNGHASVEESDLNQNYIGKSATTKLTDFDIIAQAMEFYLAGFETTSSVITFMAYELMVNPDIQNRLRNEIIKTLNDCNGTVTYEALLKMKYMDMVLAETLRKWPGAVSVDRLCTKPYTIEPVLPGEKPLHLAEGDIVLVPIFGLHRDPELFPDPERFDPERFNDENRGSIEPYSYLPFGVGPRNCIGNRFGLLSVKVLFFHLLKAFELVPVDKTEIPVRISKSKFGVDPDGGLPLGLKKIGE</sequence>
<evidence type="ECO:0000256" key="1">
    <source>
        <dbReference type="ARBA" id="ARBA00001971"/>
    </source>
</evidence>
<dbReference type="InterPro" id="IPR050476">
    <property type="entry name" value="Insect_CytP450_Detox"/>
</dbReference>
<comment type="subcellular location">
    <subcellularLocation>
        <location evidence="3">Endoplasmic reticulum membrane</location>
        <topology evidence="3">Peripheral membrane protein</topology>
    </subcellularLocation>
    <subcellularLocation>
        <location evidence="2">Microsome membrane</location>
        <topology evidence="2">Peripheral membrane protein</topology>
    </subcellularLocation>
</comment>
<name>A0A9N9TL63_PHYSR</name>
<keyword evidence="8" id="KW-0492">Microsome</keyword>
<evidence type="ECO:0000256" key="11">
    <source>
        <dbReference type="ARBA" id="ARBA00023033"/>
    </source>
</evidence>
<evidence type="ECO:0000256" key="13">
    <source>
        <dbReference type="PIRSR" id="PIRSR602401-1"/>
    </source>
</evidence>
<evidence type="ECO:0000256" key="3">
    <source>
        <dbReference type="ARBA" id="ARBA00004406"/>
    </source>
</evidence>
<dbReference type="GO" id="GO:0016705">
    <property type="term" value="F:oxidoreductase activity, acting on paired donors, with incorporation or reduction of molecular oxygen"/>
    <property type="evidence" value="ECO:0007669"/>
    <property type="project" value="InterPro"/>
</dbReference>
<keyword evidence="5 13" id="KW-0349">Heme</keyword>
<evidence type="ECO:0000256" key="12">
    <source>
        <dbReference type="ARBA" id="ARBA00023136"/>
    </source>
</evidence>
<protein>
    <recommendedName>
        <fullName evidence="17">Cytochrome P450 monooxygenase</fullName>
    </recommendedName>
</protein>
<dbReference type="PANTHER" id="PTHR24292">
    <property type="entry name" value="CYTOCHROME P450"/>
    <property type="match status" value="1"/>
</dbReference>
<evidence type="ECO:0000313" key="16">
    <source>
        <dbReference type="Proteomes" id="UP001153712"/>
    </source>
</evidence>
<proteinExistence type="inferred from homology"/>